<dbReference type="Gene3D" id="3.30.420.40">
    <property type="match status" value="2"/>
</dbReference>
<evidence type="ECO:0000313" key="2">
    <source>
        <dbReference type="EMBL" id="BBY66390.1"/>
    </source>
</evidence>
<evidence type="ECO:0000313" key="3">
    <source>
        <dbReference type="Proteomes" id="UP000467148"/>
    </source>
</evidence>
<feature type="compositionally biased region" description="Pro residues" evidence="1">
    <location>
        <begin position="473"/>
        <end position="493"/>
    </location>
</feature>
<feature type="region of interest" description="Disordered" evidence="1">
    <location>
        <begin position="423"/>
        <end position="493"/>
    </location>
</feature>
<protein>
    <recommendedName>
        <fullName evidence="4">Molecular chaperone</fullName>
    </recommendedName>
</protein>
<organism evidence="2 3">
    <name type="scientific">Mycolicibacterium helvum</name>
    <dbReference type="NCBI Taxonomy" id="1534349"/>
    <lineage>
        <taxon>Bacteria</taxon>
        <taxon>Bacillati</taxon>
        <taxon>Actinomycetota</taxon>
        <taxon>Actinomycetes</taxon>
        <taxon>Mycobacteriales</taxon>
        <taxon>Mycobacteriaceae</taxon>
        <taxon>Mycolicibacterium</taxon>
    </lineage>
</organism>
<dbReference type="KEGG" id="mhev:MHEL_46330"/>
<sequence length="493" mass="49868">MTEPLGISVGSTSLVAARAGAAPVICPAELTLGDQVWTGFVDRVGDPMPLVGDDGVSYRAEQLLALALSALADAGGAGLAAVAGVAVPAHWGPGRRDALRDAMWSLPALAGAGAPPLLVSDATAALRSLQNDPGLPRHGVILVCDFGASGTSLTLADAGADYRQIGETARRAGLPAELEAFIDDTLAQARISRESISAVAAIGDSESIPAAVQQLSEHLRLPVTMSAYPQLDAALGASVAAARQLAADAPTGLAPAPLIADVGPQSATMAAALAWSSDETPDDPIAQDQSYSYGDYDYRGYGDYESDDDLAILGGDESERRESGLTRSVPLLLGGAAAVAAVAVGGFAYTLTGASTPDTPSTQSVKPAPATAVTALTPAQQSPAAPPPVPTETVTMTNAPISTVTEQAPPPQTTIVTVETTITTPPTTTTTTPTTTTTTTATTTPPTTTTTTPTTTTTQWDTTTSTTRKPLIPGLPPPPHIPGLPPLPNLNVG</sequence>
<gene>
    <name evidence="2" type="ORF">MHEL_46330</name>
</gene>
<reference evidence="2 3" key="1">
    <citation type="journal article" date="2019" name="Emerg. Microbes Infect.">
        <title>Comprehensive subspecies identification of 175 nontuberculous mycobacteria species based on 7547 genomic profiles.</title>
        <authorList>
            <person name="Matsumoto Y."/>
            <person name="Kinjo T."/>
            <person name="Motooka D."/>
            <person name="Nabeya D."/>
            <person name="Jung N."/>
            <person name="Uechi K."/>
            <person name="Horii T."/>
            <person name="Iida T."/>
            <person name="Fujita J."/>
            <person name="Nakamura S."/>
        </authorList>
    </citation>
    <scope>NUCLEOTIDE SEQUENCE [LARGE SCALE GENOMIC DNA]</scope>
    <source>
        <strain evidence="2 3">JCM 30396</strain>
    </source>
</reference>
<feature type="compositionally biased region" description="Low complexity" evidence="1">
    <location>
        <begin position="423"/>
        <end position="472"/>
    </location>
</feature>
<proteinExistence type="predicted"/>
<dbReference type="EMBL" id="AP022596">
    <property type="protein sequence ID" value="BBY66390.1"/>
    <property type="molecule type" value="Genomic_DNA"/>
</dbReference>
<name>A0A7I7TBN5_9MYCO</name>
<keyword evidence="3" id="KW-1185">Reference proteome</keyword>
<dbReference type="Proteomes" id="UP000467148">
    <property type="component" value="Chromosome"/>
</dbReference>
<dbReference type="RefSeq" id="WP_163750323.1">
    <property type="nucleotide sequence ID" value="NZ_AP022596.1"/>
</dbReference>
<evidence type="ECO:0000256" key="1">
    <source>
        <dbReference type="SAM" id="MobiDB-lite"/>
    </source>
</evidence>
<dbReference type="AlphaFoldDB" id="A0A7I7TBN5"/>
<accession>A0A7I7TBN5</accession>
<evidence type="ECO:0008006" key="4">
    <source>
        <dbReference type="Google" id="ProtNLM"/>
    </source>
</evidence>